<evidence type="ECO:0000256" key="11">
    <source>
        <dbReference type="ARBA" id="ARBA00023136"/>
    </source>
</evidence>
<evidence type="ECO:0000259" key="18">
    <source>
        <dbReference type="Pfam" id="PF00593"/>
    </source>
</evidence>
<dbReference type="PANTHER" id="PTHR32552:SF68">
    <property type="entry name" value="FERRICHROME OUTER MEMBRANE TRANSPORTER_PHAGE RECEPTOR"/>
    <property type="match status" value="1"/>
</dbReference>
<evidence type="ECO:0000313" key="21">
    <source>
        <dbReference type="Proteomes" id="UP000604737"/>
    </source>
</evidence>
<dbReference type="InterPro" id="IPR000531">
    <property type="entry name" value="Beta-barrel_TonB"/>
</dbReference>
<dbReference type="Pfam" id="PF07715">
    <property type="entry name" value="Plug"/>
    <property type="match status" value="1"/>
</dbReference>
<evidence type="ECO:0000256" key="15">
    <source>
        <dbReference type="PROSITE-ProRule" id="PRU10143"/>
    </source>
</evidence>
<evidence type="ECO:0000256" key="13">
    <source>
        <dbReference type="ARBA" id="ARBA00023237"/>
    </source>
</evidence>
<accession>A0ABQ3H4J4</accession>
<dbReference type="NCBIfam" id="TIGR01783">
    <property type="entry name" value="TonB-siderophor"/>
    <property type="match status" value="1"/>
</dbReference>
<evidence type="ECO:0000256" key="6">
    <source>
        <dbReference type="ARBA" id="ARBA00022692"/>
    </source>
</evidence>
<keyword evidence="7 17" id="KW-0732">Signal</keyword>
<protein>
    <submittedName>
        <fullName evidence="20">Ligand-gated channel</fullName>
    </submittedName>
</protein>
<proteinExistence type="inferred from homology"/>
<keyword evidence="10 15" id="KW-0798">TonB box</keyword>
<dbReference type="InterPro" id="IPR010916">
    <property type="entry name" value="TonB_box_CS"/>
</dbReference>
<evidence type="ECO:0000256" key="3">
    <source>
        <dbReference type="ARBA" id="ARBA00022448"/>
    </source>
</evidence>
<keyword evidence="21" id="KW-1185">Reference proteome</keyword>
<dbReference type="InterPro" id="IPR012910">
    <property type="entry name" value="Plug_dom"/>
</dbReference>
<keyword evidence="9" id="KW-0406">Ion transport</keyword>
<dbReference type="InterPro" id="IPR036942">
    <property type="entry name" value="Beta-barrel_TonB_sf"/>
</dbReference>
<comment type="subcellular location">
    <subcellularLocation>
        <location evidence="1 14">Cell outer membrane</location>
        <topology evidence="1 14">Multi-pass membrane protein</topology>
    </subcellularLocation>
</comment>
<evidence type="ECO:0000256" key="2">
    <source>
        <dbReference type="ARBA" id="ARBA00009810"/>
    </source>
</evidence>
<evidence type="ECO:0000259" key="19">
    <source>
        <dbReference type="Pfam" id="PF07715"/>
    </source>
</evidence>
<gene>
    <name evidence="20" type="ORF">GCM10007350_32000</name>
</gene>
<name>A0ABQ3H4J4_9NEIS</name>
<keyword evidence="6 14" id="KW-0812">Transmembrane</keyword>
<dbReference type="PANTHER" id="PTHR32552">
    <property type="entry name" value="FERRICHROME IRON RECEPTOR-RELATED"/>
    <property type="match status" value="1"/>
</dbReference>
<evidence type="ECO:0000256" key="16">
    <source>
        <dbReference type="RuleBase" id="RU003357"/>
    </source>
</evidence>
<dbReference type="InterPro" id="IPR039426">
    <property type="entry name" value="TonB-dep_rcpt-like"/>
</dbReference>
<dbReference type="RefSeq" id="WP_229797631.1">
    <property type="nucleotide sequence ID" value="NZ_BMYO01000009.1"/>
</dbReference>
<evidence type="ECO:0000256" key="5">
    <source>
        <dbReference type="ARBA" id="ARBA00022496"/>
    </source>
</evidence>
<feature type="domain" description="TonB-dependent receptor plug" evidence="19">
    <location>
        <begin position="65"/>
        <end position="165"/>
    </location>
</feature>
<feature type="short sequence motif" description="TonB box" evidence="15">
    <location>
        <begin position="32"/>
        <end position="38"/>
    </location>
</feature>
<dbReference type="CDD" id="cd01347">
    <property type="entry name" value="ligand_gated_channel"/>
    <property type="match status" value="1"/>
</dbReference>
<keyword evidence="5" id="KW-0410">Iron transport</keyword>
<evidence type="ECO:0000256" key="7">
    <source>
        <dbReference type="ARBA" id="ARBA00022729"/>
    </source>
</evidence>
<dbReference type="PROSITE" id="PS52016">
    <property type="entry name" value="TONB_DEPENDENT_REC_3"/>
    <property type="match status" value="1"/>
</dbReference>
<sequence length="704" mass="77289">MNRTQTLRPLIAAMALAFAAAGVRAEETRLDTVSVSASALEDAQGPVYGYVAKRSRTGSKTDSPLVEIPQSVTVITKEQLQDQAVSGIDQSLRYSSGVVGGAYGADARSDWLLVRGFTPAFFLDGMTLPNGAWTGQSRVEPYGLERVEVLKGPSSVLYGQLPPGGMVNMVSKRPTDAATGEVGVEIGSFNHKQATVDLSGPLNAEGTWLYRLTALASDSDTSIDHGEDKRYFIAPALTWKPDADTSLTFLARYQKAETGNPGGFLPAQGTLLSNPNGSISPSFDPGEPDYDRYDKEMKSIGYEFAHVVNDTWTVRQNLRFAETDVLHDMVGANGLQADLRTLNRYVYTPHDKTKMFGVDNQAEARFSTGTLQHVVLAGLDYRKTNDHATSGFGAAPPIDVFDPVYGADIVTPANSSDVTQKQSQLGLYLQDQIKLDRWVLTLSGRQDWVDTDVHDNLSGKDSSQDDRAFTGRAGLNYVFDSGLAPYVAYSTSFQPTLERSFAGEVFKPTTGEQYEGGIKYQPTGTNHMVTAALYQTTQENALTVDPDHAFHSVQQGEIRVRGFEFESKFNFRPGFNVMASYTYSDSEVTKSNDPATLGKEVALLPRHQAALWADYTLQGGNWAGLGFGAGVRYVGSSYGDAANQWQADPYTLVDLSVHYDIKDWRMQLFVSNLTDKEYITACNSINWCYYGYERTITASARYRW</sequence>
<dbReference type="InterPro" id="IPR010105">
    <property type="entry name" value="TonB_sidphr_rcpt"/>
</dbReference>
<evidence type="ECO:0000256" key="12">
    <source>
        <dbReference type="ARBA" id="ARBA00023170"/>
    </source>
</evidence>
<evidence type="ECO:0000256" key="10">
    <source>
        <dbReference type="ARBA" id="ARBA00023077"/>
    </source>
</evidence>
<dbReference type="SUPFAM" id="SSF56935">
    <property type="entry name" value="Porins"/>
    <property type="match status" value="1"/>
</dbReference>
<keyword evidence="4 14" id="KW-1134">Transmembrane beta strand</keyword>
<evidence type="ECO:0000256" key="14">
    <source>
        <dbReference type="PROSITE-ProRule" id="PRU01360"/>
    </source>
</evidence>
<dbReference type="PROSITE" id="PS00430">
    <property type="entry name" value="TONB_DEPENDENT_REC_1"/>
    <property type="match status" value="1"/>
</dbReference>
<evidence type="ECO:0000256" key="1">
    <source>
        <dbReference type="ARBA" id="ARBA00004571"/>
    </source>
</evidence>
<feature type="signal peptide" evidence="17">
    <location>
        <begin position="1"/>
        <end position="25"/>
    </location>
</feature>
<dbReference type="InterPro" id="IPR037066">
    <property type="entry name" value="Plug_dom_sf"/>
</dbReference>
<evidence type="ECO:0000313" key="20">
    <source>
        <dbReference type="EMBL" id="GHD67794.1"/>
    </source>
</evidence>
<feature type="chain" id="PRO_5045871519" evidence="17">
    <location>
        <begin position="26"/>
        <end position="704"/>
    </location>
</feature>
<comment type="caution">
    <text evidence="20">The sequence shown here is derived from an EMBL/GenBank/DDBJ whole genome shotgun (WGS) entry which is preliminary data.</text>
</comment>
<keyword evidence="12" id="KW-0675">Receptor</keyword>
<dbReference type="Gene3D" id="2.170.130.10">
    <property type="entry name" value="TonB-dependent receptor, plug domain"/>
    <property type="match status" value="1"/>
</dbReference>
<evidence type="ECO:0000256" key="9">
    <source>
        <dbReference type="ARBA" id="ARBA00023065"/>
    </source>
</evidence>
<evidence type="ECO:0000256" key="4">
    <source>
        <dbReference type="ARBA" id="ARBA00022452"/>
    </source>
</evidence>
<feature type="domain" description="TonB-dependent receptor-like beta-barrel" evidence="18">
    <location>
        <begin position="239"/>
        <end position="673"/>
    </location>
</feature>
<evidence type="ECO:0000256" key="17">
    <source>
        <dbReference type="SAM" id="SignalP"/>
    </source>
</evidence>
<keyword evidence="3 14" id="KW-0813">Transport</keyword>
<dbReference type="Proteomes" id="UP000604737">
    <property type="component" value="Unassembled WGS sequence"/>
</dbReference>
<evidence type="ECO:0000256" key="8">
    <source>
        <dbReference type="ARBA" id="ARBA00023004"/>
    </source>
</evidence>
<dbReference type="EMBL" id="BMYO01000009">
    <property type="protein sequence ID" value="GHD67794.1"/>
    <property type="molecule type" value="Genomic_DNA"/>
</dbReference>
<keyword evidence="11 14" id="KW-0472">Membrane</keyword>
<organism evidence="20 21">
    <name type="scientific">Jeongeupia chitinilytica</name>
    <dbReference type="NCBI Taxonomy" id="1041641"/>
    <lineage>
        <taxon>Bacteria</taxon>
        <taxon>Pseudomonadati</taxon>
        <taxon>Pseudomonadota</taxon>
        <taxon>Betaproteobacteria</taxon>
        <taxon>Neisseriales</taxon>
        <taxon>Chitinibacteraceae</taxon>
        <taxon>Jeongeupia</taxon>
    </lineage>
</organism>
<dbReference type="Pfam" id="PF00593">
    <property type="entry name" value="TonB_dep_Rec_b-barrel"/>
    <property type="match status" value="1"/>
</dbReference>
<dbReference type="Gene3D" id="2.40.170.20">
    <property type="entry name" value="TonB-dependent receptor, beta-barrel domain"/>
    <property type="match status" value="1"/>
</dbReference>
<keyword evidence="8" id="KW-0408">Iron</keyword>
<reference evidence="21" key="1">
    <citation type="journal article" date="2019" name="Int. J. Syst. Evol. Microbiol.">
        <title>The Global Catalogue of Microorganisms (GCM) 10K type strain sequencing project: providing services to taxonomists for standard genome sequencing and annotation.</title>
        <authorList>
            <consortium name="The Broad Institute Genomics Platform"/>
            <consortium name="The Broad Institute Genome Sequencing Center for Infectious Disease"/>
            <person name="Wu L."/>
            <person name="Ma J."/>
        </authorList>
    </citation>
    <scope>NUCLEOTIDE SEQUENCE [LARGE SCALE GENOMIC DNA]</scope>
    <source>
        <strain evidence="21">KCTC 23701</strain>
    </source>
</reference>
<comment type="similarity">
    <text evidence="2 14 16">Belongs to the TonB-dependent receptor family.</text>
</comment>
<keyword evidence="13 14" id="KW-0998">Cell outer membrane</keyword>